<feature type="transmembrane region" description="Helical" evidence="1">
    <location>
        <begin position="31"/>
        <end position="49"/>
    </location>
</feature>
<protein>
    <submittedName>
        <fullName evidence="2">Energy-coupled thiamine transporter ThiT</fullName>
    </submittedName>
</protein>
<dbReference type="Pfam" id="PF09515">
    <property type="entry name" value="Thia_YuaJ"/>
    <property type="match status" value="1"/>
</dbReference>
<dbReference type="InterPro" id="IPR012651">
    <property type="entry name" value="Thia_Transptr_ThiT"/>
</dbReference>
<sequence length="183" mass="20484">MRNSRPLVIMAEVAIMSALAIVLDFFSFKVWAQGGSVSLIMLPIFVVAFRRGLKYGLLTGLIVGLLNMLIQPSIYHPVQAIVDYPIAFLGVGLAGIFYFNSERVKNNPIPYLIIGVLIGSLWRFLAHFYAGIVWFGVYAPEGTPVPWYSFTYNMTYMGPAFLLCLVVLLLLYKANRRILNPNA</sequence>
<keyword evidence="3" id="KW-1185">Reference proteome</keyword>
<name>A0ABS6JGE7_9BACI</name>
<feature type="transmembrane region" description="Helical" evidence="1">
    <location>
        <begin position="111"/>
        <end position="134"/>
    </location>
</feature>
<dbReference type="EMBL" id="JAHQCS010000100">
    <property type="protein sequence ID" value="MBU9712470.1"/>
    <property type="molecule type" value="Genomic_DNA"/>
</dbReference>
<dbReference type="RefSeq" id="WP_217066650.1">
    <property type="nucleotide sequence ID" value="NZ_JAHQCS010000100.1"/>
</dbReference>
<gene>
    <name evidence="2" type="primary">thiT</name>
    <name evidence="2" type="ORF">KS419_12025</name>
</gene>
<evidence type="ECO:0000313" key="2">
    <source>
        <dbReference type="EMBL" id="MBU9712470.1"/>
    </source>
</evidence>
<keyword evidence="1" id="KW-1133">Transmembrane helix</keyword>
<dbReference type="Proteomes" id="UP000784880">
    <property type="component" value="Unassembled WGS sequence"/>
</dbReference>
<dbReference type="NCBIfam" id="TIGR02357">
    <property type="entry name" value="ECF_ThiT_YuaJ"/>
    <property type="match status" value="1"/>
</dbReference>
<comment type="caution">
    <text evidence="2">The sequence shown here is derived from an EMBL/GenBank/DDBJ whole genome shotgun (WGS) entry which is preliminary data.</text>
</comment>
<accession>A0ABS6JGE7</accession>
<keyword evidence="1" id="KW-0472">Membrane</keyword>
<evidence type="ECO:0000313" key="3">
    <source>
        <dbReference type="Proteomes" id="UP000784880"/>
    </source>
</evidence>
<feature type="transmembrane region" description="Helical" evidence="1">
    <location>
        <begin position="154"/>
        <end position="172"/>
    </location>
</feature>
<feature type="transmembrane region" description="Helical" evidence="1">
    <location>
        <begin position="81"/>
        <end position="99"/>
    </location>
</feature>
<feature type="transmembrane region" description="Helical" evidence="1">
    <location>
        <begin position="7"/>
        <end position="25"/>
    </location>
</feature>
<keyword evidence="1" id="KW-0812">Transmembrane</keyword>
<feature type="transmembrane region" description="Helical" evidence="1">
    <location>
        <begin position="56"/>
        <end position="75"/>
    </location>
</feature>
<evidence type="ECO:0000256" key="1">
    <source>
        <dbReference type="SAM" id="Phobius"/>
    </source>
</evidence>
<reference evidence="2 3" key="1">
    <citation type="submission" date="2021-06" db="EMBL/GenBank/DDBJ databases">
        <title>Bacillus sp. RD4P76, an endophyte from a halophyte.</title>
        <authorList>
            <person name="Sun J.-Q."/>
        </authorList>
    </citation>
    <scope>NUCLEOTIDE SEQUENCE [LARGE SCALE GENOMIC DNA]</scope>
    <source>
        <strain evidence="2 3">CGMCC 1.15917</strain>
    </source>
</reference>
<proteinExistence type="predicted"/>
<organism evidence="2 3">
    <name type="scientific">Evansella tamaricis</name>
    <dbReference type="NCBI Taxonomy" id="2069301"/>
    <lineage>
        <taxon>Bacteria</taxon>
        <taxon>Bacillati</taxon>
        <taxon>Bacillota</taxon>
        <taxon>Bacilli</taxon>
        <taxon>Bacillales</taxon>
        <taxon>Bacillaceae</taxon>
        <taxon>Evansella</taxon>
    </lineage>
</organism>